<evidence type="ECO:0000313" key="3">
    <source>
        <dbReference type="EMBL" id="SDT98453.1"/>
    </source>
</evidence>
<dbReference type="PRINTS" id="PR00388">
    <property type="entry name" value="PDIESTERASE2"/>
</dbReference>
<dbReference type="GO" id="GO:0004115">
    <property type="term" value="F:3',5'-cyclic-AMP phosphodiesterase activity"/>
    <property type="evidence" value="ECO:0007669"/>
    <property type="project" value="InterPro"/>
</dbReference>
<dbReference type="SMART" id="SM00849">
    <property type="entry name" value="Lactamase_B"/>
    <property type="match status" value="1"/>
</dbReference>
<dbReference type="EMBL" id="FNLN01000015">
    <property type="protein sequence ID" value="SDT98453.1"/>
    <property type="molecule type" value="Genomic_DNA"/>
</dbReference>
<name>A0A0S3AK38_9PROT</name>
<dbReference type="Pfam" id="PF12706">
    <property type="entry name" value="Lactamase_B_2"/>
    <property type="match status" value="1"/>
</dbReference>
<gene>
    <name evidence="2" type="ORF">C8R28_102617</name>
    <name evidence="3" type="ORF">SAMN05216406_11522</name>
</gene>
<dbReference type="Gene3D" id="3.60.15.10">
    <property type="entry name" value="Ribonuclease Z/Hydroxyacylglutathione hydrolase-like"/>
    <property type="match status" value="1"/>
</dbReference>
<organism evidence="2 5">
    <name type="scientific">Nitrosomonas ureae</name>
    <dbReference type="NCBI Taxonomy" id="44577"/>
    <lineage>
        <taxon>Bacteria</taxon>
        <taxon>Pseudomonadati</taxon>
        <taxon>Pseudomonadota</taxon>
        <taxon>Betaproteobacteria</taxon>
        <taxon>Nitrosomonadales</taxon>
        <taxon>Nitrosomonadaceae</taxon>
        <taxon>Nitrosomonas</taxon>
    </lineage>
</organism>
<feature type="domain" description="Metallo-beta-lactamase" evidence="1">
    <location>
        <begin position="17"/>
        <end position="188"/>
    </location>
</feature>
<dbReference type="InterPro" id="IPR000396">
    <property type="entry name" value="Pdiesterase2"/>
</dbReference>
<proteinExistence type="predicted"/>
<dbReference type="GO" id="GO:0006198">
    <property type="term" value="P:cAMP catabolic process"/>
    <property type="evidence" value="ECO:0007669"/>
    <property type="project" value="InterPro"/>
</dbReference>
<dbReference type="InterPro" id="IPR036866">
    <property type="entry name" value="RibonucZ/Hydroxyglut_hydro"/>
</dbReference>
<dbReference type="EMBL" id="QAOL01000026">
    <property type="protein sequence ID" value="PTQ82633.1"/>
    <property type="molecule type" value="Genomic_DNA"/>
</dbReference>
<dbReference type="RefSeq" id="WP_062559143.1">
    <property type="nucleotide sequence ID" value="NZ_CP013341.1"/>
</dbReference>
<reference evidence="2 5" key="3">
    <citation type="submission" date="2018-04" db="EMBL/GenBank/DDBJ databases">
        <title>Active sludge and wastewater microbial communities from Klosterneuburg, Austria.</title>
        <authorList>
            <person name="Wagner M."/>
        </authorList>
    </citation>
    <scope>NUCLEOTIDE SEQUENCE [LARGE SCALE GENOMIC DNA]</scope>
    <source>
        <strain evidence="2 5">Nm4</strain>
    </source>
</reference>
<evidence type="ECO:0000259" key="1">
    <source>
        <dbReference type="SMART" id="SM00849"/>
    </source>
</evidence>
<reference evidence="4" key="2">
    <citation type="submission" date="2016-10" db="EMBL/GenBank/DDBJ databases">
        <authorList>
            <person name="Varghese N."/>
            <person name="Submissions S."/>
        </authorList>
    </citation>
    <scope>NUCLEOTIDE SEQUENCE [LARGE SCALE GENOMIC DNA]</scope>
    <source>
        <strain evidence="4">Nm10</strain>
    </source>
</reference>
<protein>
    <submittedName>
        <fullName evidence="2">Beta-lactamase family protein</fullName>
    </submittedName>
    <submittedName>
        <fullName evidence="3">Beta-lactamase superfamily domain-containing protein</fullName>
    </submittedName>
</protein>
<dbReference type="PANTHER" id="PTHR46504">
    <property type="entry name" value="TRNASE Z TRZ1"/>
    <property type="match status" value="1"/>
</dbReference>
<evidence type="ECO:0000313" key="5">
    <source>
        <dbReference type="Proteomes" id="UP000244110"/>
    </source>
</evidence>
<dbReference type="Proteomes" id="UP000244110">
    <property type="component" value="Unassembled WGS sequence"/>
</dbReference>
<dbReference type="Proteomes" id="UP000182882">
    <property type="component" value="Unassembled WGS sequence"/>
</dbReference>
<dbReference type="KEGG" id="nur:ATY38_09795"/>
<evidence type="ECO:0000313" key="4">
    <source>
        <dbReference type="Proteomes" id="UP000182882"/>
    </source>
</evidence>
<dbReference type="SUPFAM" id="SSF56281">
    <property type="entry name" value="Metallo-hydrolase/oxidoreductase"/>
    <property type="match status" value="1"/>
</dbReference>
<dbReference type="AlphaFoldDB" id="A0A0S3AK38"/>
<sequence length="254" mass="28573">MKLRVLGCSGGVGSGAHTTAMLLDDDVLIDAGTGVGNLTIEEMIKIDHVLVTHAHLDHVAFIPFLVDTVGSMRAKPIIIHAIPATLDILQKHLFNWYLWPDFTKIPLATMPYMRYEALALDQTICLNQRRITPLPANHTIPAVGYQLDSGQASLVFTGDTTTNDALWIAVNKIENLKYLIIESAFCNRKRDIAQRSRHYCPSLLAEDLKKLERTAEIFITHLKPGEAEITMQEINQCMESYHPRQLENNQLLEF</sequence>
<reference evidence="3" key="1">
    <citation type="submission" date="2016-10" db="EMBL/GenBank/DDBJ databases">
        <authorList>
            <person name="de Groot N.N."/>
        </authorList>
    </citation>
    <scope>NUCLEOTIDE SEQUENCE [LARGE SCALE GENOMIC DNA]</scope>
    <source>
        <strain evidence="3">Nm10</strain>
    </source>
</reference>
<dbReference type="PANTHER" id="PTHR46504:SF2">
    <property type="entry name" value="TRNASE Z TRZ1"/>
    <property type="match status" value="1"/>
</dbReference>
<accession>A0A0S3AK38</accession>
<dbReference type="CDD" id="cd07735">
    <property type="entry name" value="class_II_PDE_MBL-fold"/>
    <property type="match status" value="1"/>
</dbReference>
<keyword evidence="4" id="KW-1185">Reference proteome</keyword>
<dbReference type="InterPro" id="IPR001279">
    <property type="entry name" value="Metallo-B-lactamas"/>
</dbReference>
<evidence type="ECO:0000313" key="2">
    <source>
        <dbReference type="EMBL" id="PTQ82633.1"/>
    </source>
</evidence>